<dbReference type="OrthoDB" id="4227586at2759"/>
<accession>A0A9W9HMP2</accession>
<dbReference type="AlphaFoldDB" id="A0A9W9HMP2"/>
<feature type="compositionally biased region" description="Low complexity" evidence="1">
    <location>
        <begin position="325"/>
        <end position="335"/>
    </location>
</feature>
<feature type="region of interest" description="Disordered" evidence="1">
    <location>
        <begin position="228"/>
        <end position="264"/>
    </location>
</feature>
<gene>
    <name evidence="2" type="ORF">N7482_010702</name>
</gene>
<evidence type="ECO:0000313" key="3">
    <source>
        <dbReference type="Proteomes" id="UP001149163"/>
    </source>
</evidence>
<dbReference type="GeneID" id="81432002"/>
<feature type="region of interest" description="Disordered" evidence="1">
    <location>
        <begin position="446"/>
        <end position="471"/>
    </location>
</feature>
<evidence type="ECO:0000256" key="1">
    <source>
        <dbReference type="SAM" id="MobiDB-lite"/>
    </source>
</evidence>
<evidence type="ECO:0000313" key="2">
    <source>
        <dbReference type="EMBL" id="KAJ5151450.1"/>
    </source>
</evidence>
<comment type="caution">
    <text evidence="2">The sequence shown here is derived from an EMBL/GenBank/DDBJ whole genome shotgun (WGS) entry which is preliminary data.</text>
</comment>
<keyword evidence="3" id="KW-1185">Reference proteome</keyword>
<sequence>MAVLRLKVVVQPREQISPRPGFFSSLIGGSNHNEQSQDETNTPRKWPSFLLLIRNPDETSLGDLVNLIQAKWRSLRPSEELLQVKKLLNDADPEIDYEVHDTVADVWIDHGKFEREGYDQYGTVRVVQKPPTTPLASSPQRFPSVVQDWDGAAQDARRRSLLAKSAIGKVSPILEGDEMEDEPDNIPLESVEEDHVTIRQTPSVTHHASEELGEVSPRVTECPAAFFEQESQPQKRKYSPQQTEPSKRLRIEPEIQDPSPNARLSLNMTATPIQNLANHNIIPTDLASSPASMPPPPLPHAAFTALQKTPVPQHTPSSFRSDHATPPSSQPTSSQGERFHLYVKRDQQEIHNLEALLRDPTTNPEVCPLLQEMREIHAKIQNLEQGVRTNQTPRSIKNLRKTLSRRRNRVETHRSKGTLHRPHANGHVTGNKAGNVTVGVATEPVEDSQVQPPLPTAGTTIPRDVASPELW</sequence>
<feature type="region of interest" description="Disordered" evidence="1">
    <location>
        <begin position="21"/>
        <end position="43"/>
    </location>
</feature>
<protein>
    <submittedName>
        <fullName evidence="2">Uncharacterized protein</fullName>
    </submittedName>
</protein>
<dbReference type="RefSeq" id="XP_056538783.1">
    <property type="nucleotide sequence ID" value="XM_056692826.1"/>
</dbReference>
<reference evidence="2" key="2">
    <citation type="journal article" date="2023" name="IMA Fungus">
        <title>Comparative genomic study of the Penicillium genus elucidates a diverse pangenome and 15 lateral gene transfer events.</title>
        <authorList>
            <person name="Petersen C."/>
            <person name="Sorensen T."/>
            <person name="Nielsen M.R."/>
            <person name="Sondergaard T.E."/>
            <person name="Sorensen J.L."/>
            <person name="Fitzpatrick D.A."/>
            <person name="Frisvad J.C."/>
            <person name="Nielsen K.L."/>
        </authorList>
    </citation>
    <scope>NUCLEOTIDE SEQUENCE</scope>
    <source>
        <strain evidence="2">IBT 26290</strain>
    </source>
</reference>
<dbReference type="EMBL" id="JAPQKN010000008">
    <property type="protein sequence ID" value="KAJ5151450.1"/>
    <property type="molecule type" value="Genomic_DNA"/>
</dbReference>
<name>A0A9W9HMP2_9EURO</name>
<dbReference type="Proteomes" id="UP001149163">
    <property type="component" value="Unassembled WGS sequence"/>
</dbReference>
<reference evidence="2" key="1">
    <citation type="submission" date="2022-11" db="EMBL/GenBank/DDBJ databases">
        <authorList>
            <person name="Petersen C."/>
        </authorList>
    </citation>
    <scope>NUCLEOTIDE SEQUENCE</scope>
    <source>
        <strain evidence="2">IBT 26290</strain>
    </source>
</reference>
<feature type="region of interest" description="Disordered" evidence="1">
    <location>
        <begin position="310"/>
        <end position="336"/>
    </location>
</feature>
<organism evidence="2 3">
    <name type="scientific">Penicillium canariense</name>
    <dbReference type="NCBI Taxonomy" id="189055"/>
    <lineage>
        <taxon>Eukaryota</taxon>
        <taxon>Fungi</taxon>
        <taxon>Dikarya</taxon>
        <taxon>Ascomycota</taxon>
        <taxon>Pezizomycotina</taxon>
        <taxon>Eurotiomycetes</taxon>
        <taxon>Eurotiomycetidae</taxon>
        <taxon>Eurotiales</taxon>
        <taxon>Aspergillaceae</taxon>
        <taxon>Penicillium</taxon>
    </lineage>
</organism>
<feature type="compositionally biased region" description="Polar residues" evidence="1">
    <location>
        <begin position="310"/>
        <end position="319"/>
    </location>
</feature>
<feature type="compositionally biased region" description="Basic residues" evidence="1">
    <location>
        <begin position="415"/>
        <end position="424"/>
    </location>
</feature>
<proteinExistence type="predicted"/>
<feature type="compositionally biased region" description="Polar residues" evidence="1">
    <location>
        <begin position="27"/>
        <end position="40"/>
    </location>
</feature>
<feature type="region of interest" description="Disordered" evidence="1">
    <location>
        <begin position="403"/>
        <end position="432"/>
    </location>
</feature>